<dbReference type="EMBL" id="KV016733">
    <property type="protein sequence ID" value="KZV19272.1"/>
    <property type="molecule type" value="Genomic_DNA"/>
</dbReference>
<proteinExistence type="predicted"/>
<evidence type="ECO:0000313" key="3">
    <source>
        <dbReference type="Proteomes" id="UP000250235"/>
    </source>
</evidence>
<dbReference type="Pfam" id="PF10536">
    <property type="entry name" value="PMD"/>
    <property type="match status" value="1"/>
</dbReference>
<keyword evidence="3" id="KW-1185">Reference proteome</keyword>
<dbReference type="OrthoDB" id="1300289at2759"/>
<reference evidence="2 3" key="1">
    <citation type="journal article" date="2015" name="Proc. Natl. Acad. Sci. U.S.A.">
        <title>The resurrection genome of Boea hygrometrica: A blueprint for survival of dehydration.</title>
        <authorList>
            <person name="Xiao L."/>
            <person name="Yang G."/>
            <person name="Zhang L."/>
            <person name="Yang X."/>
            <person name="Zhao S."/>
            <person name="Ji Z."/>
            <person name="Zhou Q."/>
            <person name="Hu M."/>
            <person name="Wang Y."/>
            <person name="Chen M."/>
            <person name="Xu Y."/>
            <person name="Jin H."/>
            <person name="Xiao X."/>
            <person name="Hu G."/>
            <person name="Bao F."/>
            <person name="Hu Y."/>
            <person name="Wan P."/>
            <person name="Li L."/>
            <person name="Deng X."/>
            <person name="Kuang T."/>
            <person name="Xiang C."/>
            <person name="Zhu J.K."/>
            <person name="Oliver M.J."/>
            <person name="He Y."/>
        </authorList>
    </citation>
    <scope>NUCLEOTIDE SEQUENCE [LARGE SCALE GENOMIC DNA]</scope>
    <source>
        <strain evidence="3">cv. XS01</strain>
    </source>
</reference>
<dbReference type="InterPro" id="IPR044824">
    <property type="entry name" value="MAIN-like"/>
</dbReference>
<feature type="domain" description="Aminotransferase-like plant mobile" evidence="1">
    <location>
        <begin position="2"/>
        <end position="176"/>
    </location>
</feature>
<dbReference type="GO" id="GO:0010073">
    <property type="term" value="P:meristem maintenance"/>
    <property type="evidence" value="ECO:0007669"/>
    <property type="project" value="InterPro"/>
</dbReference>
<sequence length="402" mass="45041">MSKVGMSKQSLLFDCLLRFWSPSSNAFLFSWGPMSSTLYDIYLFTGLPLIGHDSPYLIDDSSAPELAAPRYCFPSCRAVVKQYESCSGEPSTIEHIMFLWVLICQYIFCPISGKPSTEYLPLACSLRTGRVYNLGAMLLGSFYKGMNSCVVNNPQSRLGGVAWFLQLWAAAYFSQLFSFPDSSAPLTTITLMQGRFDLFDVEFTVFLQAKYFSDLTPPSKPHTGSFSQPWITAHPLFRDESKELILDILFTACVHHRFLIVDCVGGRPSAVARANVGWTFEFYNPALFARQFGLSQIVPHSVLFYPSDLSHLYSEIDDGRLSRATVDLFSALPSHFRSPIRVCTSEEANPFPAWWASRRTVLAPAFNHPSGILYHLFTLLATLLVLILSCPCSQEQEVCCSC</sequence>
<protein>
    <recommendedName>
        <fullName evidence="1">Aminotransferase-like plant mobile domain-containing protein</fullName>
    </recommendedName>
</protein>
<dbReference type="PANTHER" id="PTHR46033:SF1">
    <property type="entry name" value="PROTEIN MAIN-LIKE 2"/>
    <property type="match status" value="1"/>
</dbReference>
<dbReference type="Proteomes" id="UP000250235">
    <property type="component" value="Unassembled WGS sequence"/>
</dbReference>
<dbReference type="PANTHER" id="PTHR46033">
    <property type="entry name" value="PROTEIN MAIN-LIKE 2"/>
    <property type="match status" value="1"/>
</dbReference>
<organism evidence="2 3">
    <name type="scientific">Dorcoceras hygrometricum</name>
    <dbReference type="NCBI Taxonomy" id="472368"/>
    <lineage>
        <taxon>Eukaryota</taxon>
        <taxon>Viridiplantae</taxon>
        <taxon>Streptophyta</taxon>
        <taxon>Embryophyta</taxon>
        <taxon>Tracheophyta</taxon>
        <taxon>Spermatophyta</taxon>
        <taxon>Magnoliopsida</taxon>
        <taxon>eudicotyledons</taxon>
        <taxon>Gunneridae</taxon>
        <taxon>Pentapetalae</taxon>
        <taxon>asterids</taxon>
        <taxon>lamiids</taxon>
        <taxon>Lamiales</taxon>
        <taxon>Gesneriaceae</taxon>
        <taxon>Didymocarpoideae</taxon>
        <taxon>Trichosporeae</taxon>
        <taxon>Loxocarpinae</taxon>
        <taxon>Dorcoceras</taxon>
    </lineage>
</organism>
<dbReference type="AlphaFoldDB" id="A0A2Z7AC52"/>
<evidence type="ECO:0000259" key="1">
    <source>
        <dbReference type="Pfam" id="PF10536"/>
    </source>
</evidence>
<gene>
    <name evidence="2" type="ORF">F511_37033</name>
</gene>
<name>A0A2Z7AC52_9LAMI</name>
<dbReference type="InterPro" id="IPR019557">
    <property type="entry name" value="AminoTfrase-like_pln_mobile"/>
</dbReference>
<evidence type="ECO:0000313" key="2">
    <source>
        <dbReference type="EMBL" id="KZV19272.1"/>
    </source>
</evidence>
<accession>A0A2Z7AC52</accession>